<dbReference type="InterPro" id="IPR016166">
    <property type="entry name" value="FAD-bd_PCMH"/>
</dbReference>
<dbReference type="Gene3D" id="3.40.462.20">
    <property type="match status" value="1"/>
</dbReference>
<evidence type="ECO:0000256" key="4">
    <source>
        <dbReference type="ARBA" id="ARBA00022827"/>
    </source>
</evidence>
<accession>A0ABY4IY84</accession>
<dbReference type="SUPFAM" id="SSF56176">
    <property type="entry name" value="FAD-binding/transporter-associated domain-like"/>
    <property type="match status" value="1"/>
</dbReference>
<evidence type="ECO:0000256" key="5">
    <source>
        <dbReference type="ARBA" id="ARBA00023002"/>
    </source>
</evidence>
<comment type="cofactor">
    <cofactor evidence="1">
        <name>FAD</name>
        <dbReference type="ChEBI" id="CHEBI:57692"/>
    </cofactor>
</comment>
<dbReference type="PANTHER" id="PTHR42973">
    <property type="entry name" value="BINDING OXIDOREDUCTASE, PUTATIVE (AFU_ORTHOLOGUE AFUA_1G17690)-RELATED"/>
    <property type="match status" value="1"/>
</dbReference>
<dbReference type="Gene3D" id="3.30.43.10">
    <property type="entry name" value="Uridine Diphospho-n-acetylenolpyruvylglucosamine Reductase, domain 2"/>
    <property type="match status" value="1"/>
</dbReference>
<evidence type="ECO:0000256" key="6">
    <source>
        <dbReference type="SAM" id="MobiDB-lite"/>
    </source>
</evidence>
<feature type="compositionally biased region" description="Basic and acidic residues" evidence="6">
    <location>
        <begin position="431"/>
        <end position="440"/>
    </location>
</feature>
<evidence type="ECO:0000256" key="3">
    <source>
        <dbReference type="ARBA" id="ARBA00022630"/>
    </source>
</evidence>
<sequence length="463" mass="48587">MTRDIDWDALASRLRDAMGERVLRPGGDSFATAVALWSAHPTHRPEIIARVESTADVRYVLESVPGDVPIAVRGGGHDWVGRARAEGGVTLDLSQLRGVRIDKTARTAMVQGGARLEDVIDAAAEHGLVAAVGTVNEVGFTGLALGGGYGPYLGILGLAADTIISAEVVLADGSIVTASDAENADLLWALRGGGGNFGVVTSLEISLEEVPAMLAGTVVFPTADMSEVLTSLDRVLPTFPDQLAVSPAIGSGPDGHAALLVTLHWSGEADEGAGWVRAIERLGTPLASTIGPATPQQALHALDGVFPSGRHYTLRTASLTGLTPEVIEVLADGERRRTSPLSAINIHHFHGAATRISADHSAWALREPHLMVEIIAATADTEGHDEQIAWADRILDALRPLALPAAYPNLLPPGDTARAAATYDSSISHLDAVKRDRDPTGRFTGIPIGLPHPHQQTNQGDHP</sequence>
<organism evidence="8 9">
    <name type="scientific">Microbacterium aurugineum</name>
    <dbReference type="NCBI Taxonomy" id="2851642"/>
    <lineage>
        <taxon>Bacteria</taxon>
        <taxon>Bacillati</taxon>
        <taxon>Actinomycetota</taxon>
        <taxon>Actinomycetes</taxon>
        <taxon>Micrococcales</taxon>
        <taxon>Microbacteriaceae</taxon>
        <taxon>Microbacterium</taxon>
    </lineage>
</organism>
<keyword evidence="9" id="KW-1185">Reference proteome</keyword>
<dbReference type="InterPro" id="IPR016169">
    <property type="entry name" value="FAD-bd_PCMH_sub2"/>
</dbReference>
<dbReference type="PANTHER" id="PTHR42973:SF39">
    <property type="entry name" value="FAD-BINDING PCMH-TYPE DOMAIN-CONTAINING PROTEIN"/>
    <property type="match status" value="1"/>
</dbReference>
<comment type="similarity">
    <text evidence="2">Belongs to the oxygen-dependent FAD-linked oxidoreductase family.</text>
</comment>
<feature type="domain" description="FAD-binding PCMH-type" evidence="7">
    <location>
        <begin position="40"/>
        <end position="210"/>
    </location>
</feature>
<evidence type="ECO:0000259" key="7">
    <source>
        <dbReference type="PROSITE" id="PS51387"/>
    </source>
</evidence>
<dbReference type="Gene3D" id="3.30.465.10">
    <property type="match status" value="1"/>
</dbReference>
<reference evidence="8 9" key="1">
    <citation type="submission" date="2021-06" db="EMBL/GenBank/DDBJ databases">
        <title>Genome-based taxonomic framework of Microbacterium strains isolated from marine environment, the description of four new species and reclassification of four preexisting species.</title>
        <authorList>
            <person name="Lee S.D."/>
            <person name="Kim S.-M."/>
            <person name="Byeon Y.-S."/>
            <person name="Yang H.L."/>
            <person name="Kim I.S."/>
        </authorList>
    </citation>
    <scope>NUCLEOTIDE SEQUENCE [LARGE SCALE GENOMIC DNA]</scope>
    <source>
        <strain evidence="8 9">KSW4-10</strain>
    </source>
</reference>
<dbReference type="InterPro" id="IPR006094">
    <property type="entry name" value="Oxid_FAD_bind_N"/>
</dbReference>
<evidence type="ECO:0000313" key="8">
    <source>
        <dbReference type="EMBL" id="UPL16685.1"/>
    </source>
</evidence>
<keyword evidence="4" id="KW-0274">FAD</keyword>
<dbReference type="Proteomes" id="UP000830631">
    <property type="component" value="Chromosome"/>
</dbReference>
<dbReference type="PROSITE" id="PS51387">
    <property type="entry name" value="FAD_PCMH"/>
    <property type="match status" value="1"/>
</dbReference>
<proteinExistence type="inferred from homology"/>
<gene>
    <name evidence="8" type="ORF">KV397_02370</name>
</gene>
<name>A0ABY4IY84_9MICO</name>
<dbReference type="InterPro" id="IPR016167">
    <property type="entry name" value="FAD-bd_PCMH_sub1"/>
</dbReference>
<dbReference type="Pfam" id="PF01565">
    <property type="entry name" value="FAD_binding_4"/>
    <property type="match status" value="1"/>
</dbReference>
<dbReference type="InterPro" id="IPR050416">
    <property type="entry name" value="FAD-linked_Oxidoreductase"/>
</dbReference>
<keyword evidence="3" id="KW-0285">Flavoprotein</keyword>
<evidence type="ECO:0000256" key="2">
    <source>
        <dbReference type="ARBA" id="ARBA00005466"/>
    </source>
</evidence>
<protein>
    <submittedName>
        <fullName evidence="8">FAD-binding oxidoreductase</fullName>
    </submittedName>
</protein>
<evidence type="ECO:0000313" key="9">
    <source>
        <dbReference type="Proteomes" id="UP000830631"/>
    </source>
</evidence>
<dbReference type="InterPro" id="IPR036318">
    <property type="entry name" value="FAD-bd_PCMH-like_sf"/>
</dbReference>
<feature type="region of interest" description="Disordered" evidence="6">
    <location>
        <begin position="431"/>
        <end position="463"/>
    </location>
</feature>
<dbReference type="RefSeq" id="WP_261812074.1">
    <property type="nucleotide sequence ID" value="NZ_CP078078.1"/>
</dbReference>
<evidence type="ECO:0000256" key="1">
    <source>
        <dbReference type="ARBA" id="ARBA00001974"/>
    </source>
</evidence>
<keyword evidence="5" id="KW-0560">Oxidoreductase</keyword>
<feature type="compositionally biased region" description="Polar residues" evidence="6">
    <location>
        <begin position="454"/>
        <end position="463"/>
    </location>
</feature>
<dbReference type="EMBL" id="CP078078">
    <property type="protein sequence ID" value="UPL16685.1"/>
    <property type="molecule type" value="Genomic_DNA"/>
</dbReference>